<keyword evidence="3" id="KW-0645">Protease</keyword>
<evidence type="ECO:0000256" key="3">
    <source>
        <dbReference type="ARBA" id="ARBA00022670"/>
    </source>
</evidence>
<dbReference type="Proteomes" id="UP001175353">
    <property type="component" value="Unassembled WGS sequence"/>
</dbReference>
<feature type="compositionally biased region" description="Basic and acidic residues" evidence="7">
    <location>
        <begin position="2856"/>
        <end position="2868"/>
    </location>
</feature>
<dbReference type="InterPro" id="IPR046541">
    <property type="entry name" value="DUF6606"/>
</dbReference>
<protein>
    <recommendedName>
        <fullName evidence="2">ubiquitinyl hydrolase 1</fullName>
        <ecNumber evidence="2">3.4.19.12</ecNumber>
    </recommendedName>
</protein>
<accession>A0AAN6K219</accession>
<dbReference type="GO" id="GO:0004843">
    <property type="term" value="F:cysteine-type deubiquitinase activity"/>
    <property type="evidence" value="ECO:0007669"/>
    <property type="project" value="UniProtKB-EC"/>
</dbReference>
<keyword evidence="12" id="KW-1185">Reference proteome</keyword>
<gene>
    <name evidence="11" type="ORF">LTR91_018707</name>
</gene>
<evidence type="ECO:0000259" key="10">
    <source>
        <dbReference type="Pfam" id="PF20255"/>
    </source>
</evidence>
<dbReference type="EC" id="3.4.19.12" evidence="2"/>
<dbReference type="InterPro" id="IPR051346">
    <property type="entry name" value="OTU_Deubiquitinase"/>
</dbReference>
<sequence length="3110" mass="349479">MDSYKSLINHVFLPPELPQSSDGVAFDTLLGSIIESLAAYKLLRTDEEATLEASIRMTSSMRYSHIEEFIDEKKLAELLHDLPRQGGAILLYISAQNAGMIISRFSDLGSDLAVRFEAFELSPRNNAVYQEAGRLHRSFPGSAIDIELKAFAETGLVDIVARTLAKMSHQAAPGMQPQARKAGTSMDEDRDTTHPGMISEFFMGFLSAAGHPAQVNTISKNTREEVLWRDARSPWRRSPVWMLLRVALQLNLPRDLYKEFIVFMMSMVIDDSRNQHLSSDLRYAMMAKVARRVFKLPSPGNANVVRHVQNALQNTTAALEEQWLRLQTQAPLDLSGLAGLDFERDGSTALPALDAYLKAVSGRQGGQPVNDFQPKSGLVVFDPQALPRLTNVDSHRDYTNQNLHAFELWVAAHMAEWRRTHLDDANACERLHALVRSYHELTSRHYNGNPEAISVAVLTVFQIWVALDACALNLCPLIGEYKPGLSLNIAQNLLLPCKNQMRRLSEVEAYVARREENAALASAKILYDITPDCFSGKYFDLSSDHQALCASIEAQAAREKEAKIEELARQKSEYARLMSLHQEADCAYYEYVLERANLWMEHDVTEQRHSHSCQKCAYKAQANRLHIGIHEWPLPSTTTLRKAVVFELQPPSFFVHWRDSLTFLIVNVLGLTHTAKPDPRAKYHLAMDAHLSRRQHKTPSQRVGMLSEVKPHVVTHRRDLPIVTASEFTVCLANGLSYKYYDSDVGTFVNGFVSTDKVALACTYKLPQRSTALQNFINRLAADLYGQTPNTVIASLSECPDHMSLDEYKKLSSIPCGWHLQWPNLLIQLGFPAINFKNVETTLVLLQCIYQSGPAGDDVLREGHGFCGHYESAAKLLEELDIALQRIKKNWESSQALTIFINIASRLLSLSSSTTIHTACLTYLVEGRAIAFGWMHDLEEKAQQISTHKERNEYMSKRAEIALICVDSFNVDDIPLADILSSSEQASILLQCSIVVQESRLLLGASKEPTVSLLLLRSQRLIHRCYRTLASDGAAIDAGISRSWTGFQPRSPWTATGSDHWLTTSTGAGLAGIILQVHFNILTGELLVNGLPLDRLPRKYEDHGSYRTLFGNSAIEVMPTATPGMDFAAKRMYSGHELDFGWGTRADTATNDLLVRAYKSGKCYELIPSRLFSEIFPAAFIQDRVHWYNLDENVVEFRPIDQLWDDLCPRAWRLVHDPDTTRWRLTKDATSQILLSLTSATSMVLSRLLSPMADATSIHIISQPSSHQDSQAQPVRSRFIQREVEVELPGLQLGFILKANEPTLESKEFPSMAFDPDQSLNTLVGLQNRLLLRHRHHGTRLLLILDGDVTYNRDEQQHVAVTIQKAVPGVSSTFHTFRVDAMLGRMIGSGDLQSKLFLIRLHSLTTHCLPDPLTRKTGTEQALSMLRSASVRSFHRLTEEDVKLLGKIAALTPVRQYYPENERDMQTVGWSSKLGFLAQHAGFRTGVESIMDQARRASMFYPGSTLKLPDLPRSDAGLMHRDSIRYAMLCVSGFGAEEFTTARDTPYRARDQHQASERFTNTFIMSSFVYQHKQNPHWNLPSNVAVSLWEALAAASPILGTLTSYPELQYDATLLETSYSTSVFPAWLELHRRLCAGMNKYALMMWLSTLACSVTKPVNTTVLQTLALSFTRLDMSRVLLPPVRDSFHLAKGKTVRKDELLTAVTSMLDFASSAESRMTRQMNEKKGPYEKRRKQEFRNATTPILEAVIDRLVAQWPCEVATAACLSSVHRISVYLDVNKVIHKVGPRFKAWYDNLQFFHYLERIGRIISTQSITQIEVSSPRLNFSSAIPSKPVRHVTQNDLFTGAGPTVTNNSAALIHLHQLVLRKNVTSSNNRLRMLVGRLEVSAAGSKYEKAYVNGLRDSSFALQRSQIEYNLRECDSIQQDLALHLEICQMQVDSVYELLMRAVSPQSIRQLDRTTSLWSIKQWPRVSSTFFLEQLKRSRWSALSSHWRDAIVQYGIALTAFQRAERLLNVVRSGSDVDLISELRNTGHVNWSPHDYPESLLLEVESGVMIREVQEQIASQMRDSKGNAVMQLKMWEGKSSLIVPIVATDLANGSQLVRVVVAKPQSKQMAQMMISKLGGLLDRRVYYMPFSRALKLDKAAADAINAMLQECMSNGGILLVQPEHILSFKLMALEMGILGEESISKSLLRSQDFFGGFSRDLVDESDENFSVKFELIYTIGSQRPVELSPVELSPARWMCIHEILGLVRRFSQLTANDLPGSVELTHCLPGRFPRTRILKADAQDHLFLTVALHICTYGFNGFPIARQSQAVRDAVFKYIVKFDLTLKEIQSVEHTGPESFWTESTKEMLLLLRGLFAAGVLSFVFGQKRWRVNYGLDSSRTPDTKLAVPYRAKDNPSPRSEFSHPDVIIMLTTLSYYYGGLGKDDLATAFDHLTRSDQADTVFQAWVKDAHDMPAAFSQLQGINLRDKHQFAVELFPCLRFGKATIDYFLANIVFPKEMKEFPHKLSASGWDIGNCKVLPTTGFSGTNDSREVLPLFVEQIDLPAQKHTNALVLDYLLRDENSVAEIPAPTTVEVLTSDAERFLNMVMKLTPPARVILDVGAQILELSNLEVARRWLALSDASVQAVVFFDEHDELSVINRKDRVEVLQTSSFAMQLDVCLVFLDESHTRGTDLRLPETYRAAVTLGAGLTKDRLTQACMRMRKLGKGQTVVFCAPAEIVAKISLCTAKPAGSCIEVSDILHWTISETWADMRRSMPLWAVQGERFIRQNALWEQAQDENGHTSLSHQEAKAFLEDEAQSLEDRYRPSVDPAGSLFAGSDHADIKRIEQRCLDFENLSFLSTALQEEQERELSPEIEQERQVQRPASARARKHRLHPDLVRFVATSILPPGSQAWQPAFSTLSDTTAATYIDLAEMSGDSNHDLLATIDFARTIEAGKSGLTAHTDAYQRPVGSHRDPRRRYNTVALHLYAPRCNSGFRSLDRLDFYTVPRQVTAPMVHPRLVVQLNLFAGQLYINDFEDFEYLCGYLGLAAEVAPEGWEVAADGFILKRGQEEVGGANSRLTKSPVRFLQTLMAVRRDGEGFSKTQMGALLDGKLLQAEDFGE</sequence>
<evidence type="ECO:0000259" key="9">
    <source>
        <dbReference type="Pfam" id="PF12359"/>
    </source>
</evidence>
<dbReference type="EMBL" id="JAUJLE010000267">
    <property type="protein sequence ID" value="KAK0963992.1"/>
    <property type="molecule type" value="Genomic_DNA"/>
</dbReference>
<dbReference type="PANTHER" id="PTHR13367">
    <property type="entry name" value="UBIQUITIN THIOESTERASE"/>
    <property type="match status" value="1"/>
</dbReference>
<dbReference type="InterPro" id="IPR022105">
    <property type="entry name" value="DUF3645"/>
</dbReference>
<evidence type="ECO:0000256" key="7">
    <source>
        <dbReference type="SAM" id="MobiDB-lite"/>
    </source>
</evidence>
<evidence type="ECO:0000259" key="8">
    <source>
        <dbReference type="Pfam" id="PF12340"/>
    </source>
</evidence>
<dbReference type="InterPro" id="IPR022099">
    <property type="entry name" value="DUF3638"/>
</dbReference>
<feature type="domain" description="DUF3638" evidence="8">
    <location>
        <begin position="2034"/>
        <end position="2257"/>
    </location>
</feature>
<evidence type="ECO:0000256" key="1">
    <source>
        <dbReference type="ARBA" id="ARBA00000707"/>
    </source>
</evidence>
<dbReference type="PANTHER" id="PTHR13367:SF34">
    <property type="match status" value="1"/>
</dbReference>
<evidence type="ECO:0000256" key="4">
    <source>
        <dbReference type="ARBA" id="ARBA00022786"/>
    </source>
</evidence>
<keyword evidence="4" id="KW-0833">Ubl conjugation pathway</keyword>
<evidence type="ECO:0000256" key="2">
    <source>
        <dbReference type="ARBA" id="ARBA00012759"/>
    </source>
</evidence>
<feature type="region of interest" description="Disordered" evidence="7">
    <location>
        <begin position="170"/>
        <end position="190"/>
    </location>
</feature>
<comment type="caution">
    <text evidence="11">The sequence shown here is derived from an EMBL/GenBank/DDBJ whole genome shotgun (WGS) entry which is preliminary data.</text>
</comment>
<evidence type="ECO:0000256" key="5">
    <source>
        <dbReference type="ARBA" id="ARBA00022801"/>
    </source>
</evidence>
<evidence type="ECO:0000313" key="11">
    <source>
        <dbReference type="EMBL" id="KAK0963992.1"/>
    </source>
</evidence>
<name>A0AAN6K219_9PEZI</name>
<keyword evidence="5" id="KW-0378">Hydrolase</keyword>
<dbReference type="Pfam" id="PF12359">
    <property type="entry name" value="DUF3645"/>
    <property type="match status" value="1"/>
</dbReference>
<reference evidence="11" key="1">
    <citation type="submission" date="2023-06" db="EMBL/GenBank/DDBJ databases">
        <title>Black Yeasts Isolated from many extreme environments.</title>
        <authorList>
            <person name="Coleine C."/>
            <person name="Stajich J.E."/>
            <person name="Selbmann L."/>
        </authorList>
    </citation>
    <scope>NUCLEOTIDE SEQUENCE</scope>
    <source>
        <strain evidence="11">CCFEE 5200</strain>
    </source>
</reference>
<proteinExistence type="predicted"/>
<dbReference type="GO" id="GO:0006508">
    <property type="term" value="P:proteolysis"/>
    <property type="evidence" value="ECO:0007669"/>
    <property type="project" value="UniProtKB-KW"/>
</dbReference>
<feature type="domain" description="DUF6606" evidence="10">
    <location>
        <begin position="7"/>
        <end position="269"/>
    </location>
</feature>
<comment type="catalytic activity">
    <reaction evidence="1">
        <text>Thiol-dependent hydrolysis of ester, thioester, amide, peptide and isopeptide bonds formed by the C-terminal Gly of ubiquitin (a 76-residue protein attached to proteins as an intracellular targeting signal).</text>
        <dbReference type="EC" id="3.4.19.12"/>
    </reaction>
</comment>
<evidence type="ECO:0000313" key="12">
    <source>
        <dbReference type="Proteomes" id="UP001175353"/>
    </source>
</evidence>
<feature type="domain" description="DUF3645" evidence="9">
    <location>
        <begin position="2384"/>
        <end position="2418"/>
    </location>
</feature>
<dbReference type="Pfam" id="PF20255">
    <property type="entry name" value="DUF6606"/>
    <property type="match status" value="1"/>
</dbReference>
<keyword evidence="6" id="KW-0788">Thiol protease</keyword>
<evidence type="ECO:0000256" key="6">
    <source>
        <dbReference type="ARBA" id="ARBA00022807"/>
    </source>
</evidence>
<feature type="region of interest" description="Disordered" evidence="7">
    <location>
        <begin position="2856"/>
        <end position="2877"/>
    </location>
</feature>
<organism evidence="11 12">
    <name type="scientific">Friedmanniomyces endolithicus</name>
    <dbReference type="NCBI Taxonomy" id="329885"/>
    <lineage>
        <taxon>Eukaryota</taxon>
        <taxon>Fungi</taxon>
        <taxon>Dikarya</taxon>
        <taxon>Ascomycota</taxon>
        <taxon>Pezizomycotina</taxon>
        <taxon>Dothideomycetes</taxon>
        <taxon>Dothideomycetidae</taxon>
        <taxon>Mycosphaerellales</taxon>
        <taxon>Teratosphaeriaceae</taxon>
        <taxon>Friedmanniomyces</taxon>
    </lineage>
</organism>
<dbReference type="Pfam" id="PF12340">
    <property type="entry name" value="DUF3638"/>
    <property type="match status" value="1"/>
</dbReference>